<keyword evidence="1" id="KW-1133">Transmembrane helix</keyword>
<organism evidence="2 3">
    <name type="scientific">Cereibacter sphaeroides</name>
    <name type="common">Rhodobacter sphaeroides</name>
    <dbReference type="NCBI Taxonomy" id="1063"/>
    <lineage>
        <taxon>Bacteria</taxon>
        <taxon>Pseudomonadati</taxon>
        <taxon>Pseudomonadota</taxon>
        <taxon>Alphaproteobacteria</taxon>
        <taxon>Rhodobacterales</taxon>
        <taxon>Paracoccaceae</taxon>
        <taxon>Cereibacter</taxon>
    </lineage>
</organism>
<sequence length="70" mass="7207">MTGSAGRAAVKFIGIGGIVLFWGLALAYGSQGGVFRPFLYTVACGVCVVMLWPNQADGDALINRGNDDGA</sequence>
<protein>
    <submittedName>
        <fullName evidence="2">Uncharacterized protein</fullName>
    </submittedName>
</protein>
<accession>A0A2W5S7P8</accession>
<feature type="transmembrane region" description="Helical" evidence="1">
    <location>
        <begin position="34"/>
        <end position="52"/>
    </location>
</feature>
<dbReference type="AlphaFoldDB" id="A0A2W5S7P8"/>
<dbReference type="Proteomes" id="UP000248975">
    <property type="component" value="Unassembled WGS sequence"/>
</dbReference>
<reference evidence="2 3" key="1">
    <citation type="submission" date="2017-08" db="EMBL/GenBank/DDBJ databases">
        <title>Infants hospitalized years apart are colonized by the same room-sourced microbial strains.</title>
        <authorList>
            <person name="Brooks B."/>
            <person name="Olm M.R."/>
            <person name="Firek B.A."/>
            <person name="Baker R."/>
            <person name="Thomas B.C."/>
            <person name="Morowitz M.J."/>
            <person name="Banfield J.F."/>
        </authorList>
    </citation>
    <scope>NUCLEOTIDE SEQUENCE [LARGE SCALE GENOMIC DNA]</scope>
    <source>
        <strain evidence="2">S2_003_000_R2_11</strain>
    </source>
</reference>
<name>A0A2W5S7P8_CERSP</name>
<keyword evidence="1" id="KW-0472">Membrane</keyword>
<evidence type="ECO:0000313" key="3">
    <source>
        <dbReference type="Proteomes" id="UP000248975"/>
    </source>
</evidence>
<evidence type="ECO:0000256" key="1">
    <source>
        <dbReference type="SAM" id="Phobius"/>
    </source>
</evidence>
<gene>
    <name evidence="2" type="ORF">DI533_20685</name>
</gene>
<comment type="caution">
    <text evidence="2">The sequence shown here is derived from an EMBL/GenBank/DDBJ whole genome shotgun (WGS) entry which is preliminary data.</text>
</comment>
<keyword evidence="1" id="KW-0812">Transmembrane</keyword>
<feature type="transmembrane region" description="Helical" evidence="1">
    <location>
        <begin position="12"/>
        <end position="28"/>
    </location>
</feature>
<dbReference type="EMBL" id="QFQS01000010">
    <property type="protein sequence ID" value="PZQ95075.1"/>
    <property type="molecule type" value="Genomic_DNA"/>
</dbReference>
<evidence type="ECO:0000313" key="2">
    <source>
        <dbReference type="EMBL" id="PZQ95075.1"/>
    </source>
</evidence>
<proteinExistence type="predicted"/>